<dbReference type="EMBL" id="LAZR01019099">
    <property type="protein sequence ID" value="KKL93781.1"/>
    <property type="molecule type" value="Genomic_DNA"/>
</dbReference>
<dbReference type="AlphaFoldDB" id="A0A0F9GT28"/>
<gene>
    <name evidence="1" type="ORF">LCGC14_1871300</name>
</gene>
<sequence>NTLFVNSTTHRVGIGTISTDTGLNVVGGEVYDGVYAGSLKGQIRIGDNGEQGGIAFARSSDGVYTGSLGLSGANYILSGKISYSTFKYYVKNMMELILGLFSNPPIPLVIKLVLSDFCRVVFSSSINT</sequence>
<accession>A0A0F9GT28</accession>
<comment type="caution">
    <text evidence="1">The sequence shown here is derived from an EMBL/GenBank/DDBJ whole genome shotgun (WGS) entry which is preliminary data.</text>
</comment>
<evidence type="ECO:0000313" key="1">
    <source>
        <dbReference type="EMBL" id="KKL93781.1"/>
    </source>
</evidence>
<name>A0A0F9GT28_9ZZZZ</name>
<feature type="non-terminal residue" evidence="1">
    <location>
        <position position="1"/>
    </location>
</feature>
<organism evidence="1">
    <name type="scientific">marine sediment metagenome</name>
    <dbReference type="NCBI Taxonomy" id="412755"/>
    <lineage>
        <taxon>unclassified sequences</taxon>
        <taxon>metagenomes</taxon>
        <taxon>ecological metagenomes</taxon>
    </lineage>
</organism>
<protein>
    <submittedName>
        <fullName evidence="1">Uncharacterized protein</fullName>
    </submittedName>
</protein>
<reference evidence="1" key="1">
    <citation type="journal article" date="2015" name="Nature">
        <title>Complex archaea that bridge the gap between prokaryotes and eukaryotes.</title>
        <authorList>
            <person name="Spang A."/>
            <person name="Saw J.H."/>
            <person name="Jorgensen S.L."/>
            <person name="Zaremba-Niedzwiedzka K."/>
            <person name="Martijn J."/>
            <person name="Lind A.E."/>
            <person name="van Eijk R."/>
            <person name="Schleper C."/>
            <person name="Guy L."/>
            <person name="Ettema T.J."/>
        </authorList>
    </citation>
    <scope>NUCLEOTIDE SEQUENCE</scope>
</reference>
<proteinExistence type="predicted"/>